<evidence type="ECO:0000313" key="5">
    <source>
        <dbReference type="WBParaSite" id="HPBE_0000790801-mRNA-1"/>
    </source>
</evidence>
<gene>
    <name evidence="3" type="ORF">HPBE_LOCUS7909</name>
</gene>
<dbReference type="AlphaFoldDB" id="A0A183FL26"/>
<feature type="region of interest" description="Disordered" evidence="1">
    <location>
        <begin position="56"/>
        <end position="113"/>
    </location>
</feature>
<sequence length="113" mass="12091">MINQRPMNSLSFILVLCIAVAGVWGAVREKRQQRTVIERTVINNYGGQGFNRQPGFGNGFGGFNNGGGGGWGRQGPGWGNNQWGNGFNRGPFGGPPPPPPPQTIVRTTVIRNG</sequence>
<feature type="chain" id="PRO_5044551475" evidence="2">
    <location>
        <begin position="26"/>
        <end position="113"/>
    </location>
</feature>
<proteinExistence type="predicted"/>
<dbReference type="OrthoDB" id="5871658at2759"/>
<dbReference type="WBParaSite" id="HPBE_0000790801-mRNA-1">
    <property type="protein sequence ID" value="HPBE_0000790801-mRNA-1"/>
    <property type="gene ID" value="HPBE_0000790801"/>
</dbReference>
<dbReference type="EMBL" id="UZAH01026004">
    <property type="protein sequence ID" value="VDO74096.1"/>
    <property type="molecule type" value="Genomic_DNA"/>
</dbReference>
<name>A0A183FL26_HELPZ</name>
<feature type="compositionally biased region" description="Gly residues" evidence="1">
    <location>
        <begin position="56"/>
        <end position="78"/>
    </location>
</feature>
<organism evidence="4 5">
    <name type="scientific">Heligmosomoides polygyrus</name>
    <name type="common">Parasitic roundworm</name>
    <dbReference type="NCBI Taxonomy" id="6339"/>
    <lineage>
        <taxon>Eukaryota</taxon>
        <taxon>Metazoa</taxon>
        <taxon>Ecdysozoa</taxon>
        <taxon>Nematoda</taxon>
        <taxon>Chromadorea</taxon>
        <taxon>Rhabditida</taxon>
        <taxon>Rhabditina</taxon>
        <taxon>Rhabditomorpha</taxon>
        <taxon>Strongyloidea</taxon>
        <taxon>Heligmosomidae</taxon>
        <taxon>Heligmosomoides</taxon>
    </lineage>
</organism>
<evidence type="ECO:0000313" key="4">
    <source>
        <dbReference type="Proteomes" id="UP000050761"/>
    </source>
</evidence>
<feature type="signal peptide" evidence="2">
    <location>
        <begin position="1"/>
        <end position="25"/>
    </location>
</feature>
<keyword evidence="2" id="KW-0732">Signal</keyword>
<accession>A0A183FL26</accession>
<reference evidence="3 4" key="1">
    <citation type="submission" date="2018-11" db="EMBL/GenBank/DDBJ databases">
        <authorList>
            <consortium name="Pathogen Informatics"/>
        </authorList>
    </citation>
    <scope>NUCLEOTIDE SEQUENCE [LARGE SCALE GENOMIC DNA]</scope>
</reference>
<evidence type="ECO:0000256" key="2">
    <source>
        <dbReference type="SAM" id="SignalP"/>
    </source>
</evidence>
<feature type="compositionally biased region" description="Low complexity" evidence="1">
    <location>
        <begin position="79"/>
        <end position="90"/>
    </location>
</feature>
<protein>
    <submittedName>
        <fullName evidence="5">Spicule matrix protein</fullName>
    </submittedName>
</protein>
<feature type="compositionally biased region" description="Polar residues" evidence="1">
    <location>
        <begin position="104"/>
        <end position="113"/>
    </location>
</feature>
<evidence type="ECO:0000313" key="3">
    <source>
        <dbReference type="EMBL" id="VDO74096.1"/>
    </source>
</evidence>
<dbReference type="Proteomes" id="UP000050761">
    <property type="component" value="Unassembled WGS sequence"/>
</dbReference>
<feature type="compositionally biased region" description="Pro residues" evidence="1">
    <location>
        <begin position="93"/>
        <end position="102"/>
    </location>
</feature>
<keyword evidence="4" id="KW-1185">Reference proteome</keyword>
<accession>A0A3P7XJF5</accession>
<evidence type="ECO:0000256" key="1">
    <source>
        <dbReference type="SAM" id="MobiDB-lite"/>
    </source>
</evidence>
<reference evidence="5" key="2">
    <citation type="submission" date="2019-09" db="UniProtKB">
        <authorList>
            <consortium name="WormBaseParasite"/>
        </authorList>
    </citation>
    <scope>IDENTIFICATION</scope>
</reference>